<dbReference type="GO" id="GO:0005886">
    <property type="term" value="C:plasma membrane"/>
    <property type="evidence" value="ECO:0007669"/>
    <property type="project" value="UniProtKB-SubCell"/>
</dbReference>
<evidence type="ECO:0000256" key="8">
    <source>
        <dbReference type="SAM" id="MobiDB-lite"/>
    </source>
</evidence>
<protein>
    <submittedName>
        <fullName evidence="12">Proline/betaine transporter</fullName>
    </submittedName>
</protein>
<feature type="transmembrane region" description="Helical" evidence="9">
    <location>
        <begin position="154"/>
        <end position="173"/>
    </location>
</feature>
<dbReference type="SUPFAM" id="SSF103473">
    <property type="entry name" value="MFS general substrate transporter"/>
    <property type="match status" value="1"/>
</dbReference>
<dbReference type="EMBL" id="CAMXCT010000797">
    <property type="protein sequence ID" value="CAI3983369.1"/>
    <property type="molecule type" value="Genomic_DNA"/>
</dbReference>
<dbReference type="Proteomes" id="UP001152797">
    <property type="component" value="Unassembled WGS sequence"/>
</dbReference>
<feature type="transmembrane region" description="Helical" evidence="9">
    <location>
        <begin position="493"/>
        <end position="516"/>
    </location>
</feature>
<evidence type="ECO:0000313" key="13">
    <source>
        <dbReference type="Proteomes" id="UP001152797"/>
    </source>
</evidence>
<name>A0A9P1C1J0_9DINO</name>
<dbReference type="Pfam" id="PF00083">
    <property type="entry name" value="Sugar_tr"/>
    <property type="match status" value="1"/>
</dbReference>
<gene>
    <name evidence="11" type="ORF">C1SCF055_LOCUS10987</name>
</gene>
<feature type="transmembrane region" description="Helical" evidence="9">
    <location>
        <begin position="370"/>
        <end position="392"/>
    </location>
</feature>
<dbReference type="InterPro" id="IPR051084">
    <property type="entry name" value="H+-coupled_symporters"/>
</dbReference>
<dbReference type="AlphaFoldDB" id="A0A9P1C1J0"/>
<feature type="transmembrane region" description="Helical" evidence="9">
    <location>
        <begin position="224"/>
        <end position="245"/>
    </location>
</feature>
<evidence type="ECO:0000313" key="12">
    <source>
        <dbReference type="EMBL" id="CAL4770681.1"/>
    </source>
</evidence>
<keyword evidence="2" id="KW-0813">Transport</keyword>
<dbReference type="EMBL" id="CAMXCT020000797">
    <property type="protein sequence ID" value="CAL1136744.1"/>
    <property type="molecule type" value="Genomic_DNA"/>
</dbReference>
<feature type="transmembrane region" description="Helical" evidence="9">
    <location>
        <begin position="465"/>
        <end position="487"/>
    </location>
</feature>
<evidence type="ECO:0000256" key="7">
    <source>
        <dbReference type="ARBA" id="ARBA00023136"/>
    </source>
</evidence>
<evidence type="ECO:0000256" key="6">
    <source>
        <dbReference type="ARBA" id="ARBA00022989"/>
    </source>
</evidence>
<organism evidence="11">
    <name type="scientific">Cladocopium goreaui</name>
    <dbReference type="NCBI Taxonomy" id="2562237"/>
    <lineage>
        <taxon>Eukaryota</taxon>
        <taxon>Sar</taxon>
        <taxon>Alveolata</taxon>
        <taxon>Dinophyceae</taxon>
        <taxon>Suessiales</taxon>
        <taxon>Symbiodiniaceae</taxon>
        <taxon>Cladocopium</taxon>
    </lineage>
</organism>
<dbReference type="PROSITE" id="PS50850">
    <property type="entry name" value="MFS"/>
    <property type="match status" value="1"/>
</dbReference>
<evidence type="ECO:0000256" key="2">
    <source>
        <dbReference type="ARBA" id="ARBA00022448"/>
    </source>
</evidence>
<evidence type="ECO:0000313" key="11">
    <source>
        <dbReference type="EMBL" id="CAI3983369.1"/>
    </source>
</evidence>
<dbReference type="PANTHER" id="PTHR43528:SF1">
    <property type="entry name" value="ALPHA-KETOGLUTARATE PERMEASE"/>
    <property type="match status" value="1"/>
</dbReference>
<proteinExistence type="predicted"/>
<dbReference type="InterPro" id="IPR020846">
    <property type="entry name" value="MFS_dom"/>
</dbReference>
<keyword evidence="4 9" id="KW-0812">Transmembrane</keyword>
<keyword evidence="13" id="KW-1185">Reference proteome</keyword>
<feature type="transmembrane region" description="Helical" evidence="9">
    <location>
        <begin position="257"/>
        <end position="276"/>
    </location>
</feature>
<keyword evidence="6 9" id="KW-1133">Transmembrane helix</keyword>
<evidence type="ECO:0000259" key="10">
    <source>
        <dbReference type="PROSITE" id="PS50850"/>
    </source>
</evidence>
<evidence type="ECO:0000256" key="1">
    <source>
        <dbReference type="ARBA" id="ARBA00004651"/>
    </source>
</evidence>
<evidence type="ECO:0000256" key="4">
    <source>
        <dbReference type="ARBA" id="ARBA00022692"/>
    </source>
</evidence>
<dbReference type="InterPro" id="IPR005828">
    <property type="entry name" value="MFS_sugar_transport-like"/>
</dbReference>
<evidence type="ECO:0000256" key="5">
    <source>
        <dbReference type="ARBA" id="ARBA00022847"/>
    </source>
</evidence>
<dbReference type="PANTHER" id="PTHR43528">
    <property type="entry name" value="ALPHA-KETOGLUTARATE PERMEASE"/>
    <property type="match status" value="1"/>
</dbReference>
<feature type="domain" description="Major facilitator superfamily (MFS) profile" evidence="10">
    <location>
        <begin position="88"/>
        <end position="520"/>
    </location>
</feature>
<keyword evidence="7 9" id="KW-0472">Membrane</keyword>
<dbReference type="InterPro" id="IPR036259">
    <property type="entry name" value="MFS_trans_sf"/>
</dbReference>
<evidence type="ECO:0000256" key="3">
    <source>
        <dbReference type="ARBA" id="ARBA00022475"/>
    </source>
</evidence>
<dbReference type="EMBL" id="CAMXCT030000797">
    <property type="protein sequence ID" value="CAL4770681.1"/>
    <property type="molecule type" value="Genomic_DNA"/>
</dbReference>
<dbReference type="Gene3D" id="1.20.1250.20">
    <property type="entry name" value="MFS general substrate transporter like domains"/>
    <property type="match status" value="1"/>
</dbReference>
<feature type="region of interest" description="Disordered" evidence="8">
    <location>
        <begin position="297"/>
        <end position="317"/>
    </location>
</feature>
<accession>A0A9P1C1J0</accession>
<dbReference type="OrthoDB" id="5296287at2759"/>
<comment type="caution">
    <text evidence="11">The sequence shown here is derived from an EMBL/GenBank/DDBJ whole genome shotgun (WGS) entry which is preliminary data.</text>
</comment>
<dbReference type="GO" id="GO:0015293">
    <property type="term" value="F:symporter activity"/>
    <property type="evidence" value="ECO:0007669"/>
    <property type="project" value="UniProtKB-KW"/>
</dbReference>
<reference evidence="12 13" key="2">
    <citation type="submission" date="2024-05" db="EMBL/GenBank/DDBJ databases">
        <authorList>
            <person name="Chen Y."/>
            <person name="Shah S."/>
            <person name="Dougan E. K."/>
            <person name="Thang M."/>
            <person name="Chan C."/>
        </authorList>
    </citation>
    <scope>NUCLEOTIDE SEQUENCE [LARGE SCALE GENOMIC DNA]</scope>
</reference>
<feature type="transmembrane region" description="Helical" evidence="9">
    <location>
        <begin position="86"/>
        <end position="106"/>
    </location>
</feature>
<keyword evidence="5" id="KW-0769">Symport</keyword>
<evidence type="ECO:0000256" key="9">
    <source>
        <dbReference type="SAM" id="Phobius"/>
    </source>
</evidence>
<sequence>MPLGLESVAWFCTERTPRTPRRPWRSAALQAWWPSQWICCKRFSQAPAFLWHRWTEPLEKKTSLLSEMSKETFKSRSPWWQVVDVLRIYWALLLGNILEWYEYAIFSFLEPYFQSHFFHGSAVSTWLGFSVTFVARPFGGLVLGVVGDIFGRKVSTFLSIFGMMVGTVGQGLLPTYKHGDVAGTIGLVLLVLLRLLQGICTGGEIASVTTYITEVGAKESLCRSMMLVGITCNIGFLLAQSASYGLELLGKENMEDWGWRIPFVIAIIPGTIATLGRRCMPESDEFLEGRARGQAAAQTDESEASESQISDTAKGGTGEACRKMKHLISGLWAKLLVGIGAVVAASVLQYGGLIWCSVLLQKKGTDPPILLAAGITARILSILLVPAVSWLADTQGIAWILFLGSSLLALLGAPLYMVMTTYFNSFEAVVASYGLGYGFIFTFVGMIFFVYVCELFPVEIRNAGVGLSYNIGLCCFGGFAPMIFEAAIEHNTWAPGCLLSLAGLATTASVTVSLLLQRRGKMQLTHIRPEPYFSPCGVPKKVPKKIASSELGIERIIPEVQM</sequence>
<comment type="subcellular location">
    <subcellularLocation>
        <location evidence="1">Cell membrane</location>
        <topology evidence="1">Multi-pass membrane protein</topology>
    </subcellularLocation>
</comment>
<feature type="transmembrane region" description="Helical" evidence="9">
    <location>
        <begin position="331"/>
        <end position="350"/>
    </location>
</feature>
<keyword evidence="3" id="KW-1003">Cell membrane</keyword>
<feature type="transmembrane region" description="Helical" evidence="9">
    <location>
        <begin position="431"/>
        <end position="453"/>
    </location>
</feature>
<reference evidence="11" key="1">
    <citation type="submission" date="2022-10" db="EMBL/GenBank/DDBJ databases">
        <authorList>
            <person name="Chen Y."/>
            <person name="Dougan E. K."/>
            <person name="Chan C."/>
            <person name="Rhodes N."/>
            <person name="Thang M."/>
        </authorList>
    </citation>
    <scope>NUCLEOTIDE SEQUENCE</scope>
</reference>
<feature type="transmembrane region" description="Helical" evidence="9">
    <location>
        <begin position="399"/>
        <end position="419"/>
    </location>
</feature>
<feature type="transmembrane region" description="Helical" evidence="9">
    <location>
        <begin position="126"/>
        <end position="147"/>
    </location>
</feature>
<feature type="transmembrane region" description="Helical" evidence="9">
    <location>
        <begin position="185"/>
        <end position="212"/>
    </location>
</feature>